<organism evidence="2 3">
    <name type="scientific">Comamonas endophytica</name>
    <dbReference type="NCBI Taxonomy" id="2949090"/>
    <lineage>
        <taxon>Bacteria</taxon>
        <taxon>Pseudomonadati</taxon>
        <taxon>Pseudomonadota</taxon>
        <taxon>Betaproteobacteria</taxon>
        <taxon>Burkholderiales</taxon>
        <taxon>Comamonadaceae</taxon>
        <taxon>Comamonas</taxon>
    </lineage>
</organism>
<evidence type="ECO:0000313" key="3">
    <source>
        <dbReference type="Proteomes" id="UP001162800"/>
    </source>
</evidence>
<keyword evidence="2" id="KW-0067">ATP-binding</keyword>
<name>A0ABY6G932_9BURK</name>
<dbReference type="RefSeq" id="WP_231041957.1">
    <property type="nucleotide sequence ID" value="NZ_CP106881.1"/>
</dbReference>
<dbReference type="Gene3D" id="3.40.50.300">
    <property type="entry name" value="P-loop containing nucleotide triphosphate hydrolases"/>
    <property type="match status" value="1"/>
</dbReference>
<accession>A0ABY6G932</accession>
<dbReference type="PANTHER" id="PTHR43581:SF2">
    <property type="entry name" value="EXCINUCLEASE ATPASE SUBUNIT"/>
    <property type="match status" value="1"/>
</dbReference>
<proteinExistence type="predicted"/>
<dbReference type="InterPro" id="IPR051396">
    <property type="entry name" value="Bact_Antivir_Def_Nuclease"/>
</dbReference>
<dbReference type="SUPFAM" id="SSF52540">
    <property type="entry name" value="P-loop containing nucleoside triphosphate hydrolases"/>
    <property type="match status" value="1"/>
</dbReference>
<reference evidence="2" key="1">
    <citation type="submission" date="2022-09" db="EMBL/GenBank/DDBJ databases">
        <title>The complete genome of Acidovorax sp. 5MLIR.</title>
        <authorList>
            <person name="Liu L."/>
            <person name="Yue J."/>
            <person name="Yang F."/>
            <person name="Yuan J."/>
            <person name="Li L."/>
        </authorList>
    </citation>
    <scope>NUCLEOTIDE SEQUENCE</scope>
    <source>
        <strain evidence="2">5MLIR</strain>
    </source>
</reference>
<keyword evidence="3" id="KW-1185">Reference proteome</keyword>
<dbReference type="PANTHER" id="PTHR43581">
    <property type="entry name" value="ATP/GTP PHOSPHATASE"/>
    <property type="match status" value="1"/>
</dbReference>
<evidence type="ECO:0000259" key="1">
    <source>
        <dbReference type="Pfam" id="PF13304"/>
    </source>
</evidence>
<dbReference type="EMBL" id="CP106881">
    <property type="protein sequence ID" value="UYG50860.1"/>
    <property type="molecule type" value="Genomic_DNA"/>
</dbReference>
<gene>
    <name evidence="2" type="ORF">M9799_12245</name>
</gene>
<dbReference type="InterPro" id="IPR027417">
    <property type="entry name" value="P-loop_NTPase"/>
</dbReference>
<sequence length="463" mass="53322">MTKTQAPLLRRFTLRGLHGYKDLSIVCSDAASIVLAENGVGKTTLLNTMYALLSGRISRLASINFESAILEFSDRTMEFSREQAFNTMDQKKNTRLFERSSAQDILMYISPKELDNLLNIYASGGLRSEVRRNPILQRLYRVCPWDYEEIFERLDLLKTHMYNGPYIENFKKKVSEAMGKTNVLYLPTYRRIEATFDDFALRQASPKRTGSTNEETETDQLIYFGLSDVEEKLAAMTSFIQQSMFEAYSRLSGNMLDVLLGMRQFELPLERPFDIELVRVMLGRLGKSNSLTDVELERTLLSTDVNSERYRPLTYFLRQLLTSYEASRPQEIALETFVNVINGYFETAETDKRLRFDKEKLKVDVWHDALNTSLPFGSLSSGEKQVVSVFSRLILDSGKSYLILIDEPELSLSIEWQRRFLPDILKTDSCHQLVAITHSPFVFENELDMCARSIQVVNKSRSN</sequence>
<dbReference type="InterPro" id="IPR003959">
    <property type="entry name" value="ATPase_AAA_core"/>
</dbReference>
<dbReference type="GO" id="GO:0005524">
    <property type="term" value="F:ATP binding"/>
    <property type="evidence" value="ECO:0007669"/>
    <property type="project" value="UniProtKB-KW"/>
</dbReference>
<protein>
    <submittedName>
        <fullName evidence="2">ATP-binding protein</fullName>
    </submittedName>
</protein>
<feature type="domain" description="ATPase AAA-type core" evidence="1">
    <location>
        <begin position="372"/>
        <end position="442"/>
    </location>
</feature>
<dbReference type="Proteomes" id="UP001162800">
    <property type="component" value="Chromosome"/>
</dbReference>
<evidence type="ECO:0000313" key="2">
    <source>
        <dbReference type="EMBL" id="UYG50860.1"/>
    </source>
</evidence>
<dbReference type="Pfam" id="PF13304">
    <property type="entry name" value="AAA_21"/>
    <property type="match status" value="1"/>
</dbReference>
<keyword evidence="2" id="KW-0547">Nucleotide-binding</keyword>